<dbReference type="OrthoDB" id="9782387at2"/>
<dbReference type="PIRSF" id="PIRSF000371">
    <property type="entry name" value="PFL_act_enz"/>
    <property type="match status" value="1"/>
</dbReference>
<keyword evidence="12" id="KW-1185">Reference proteome</keyword>
<dbReference type="GO" id="GO:0016491">
    <property type="term" value="F:oxidoreductase activity"/>
    <property type="evidence" value="ECO:0007669"/>
    <property type="project" value="UniProtKB-KW"/>
</dbReference>
<proteinExistence type="inferred from homology"/>
<dbReference type="Gene3D" id="3.30.70.20">
    <property type="match status" value="1"/>
</dbReference>
<dbReference type="CDD" id="cd01335">
    <property type="entry name" value="Radical_SAM"/>
    <property type="match status" value="1"/>
</dbReference>
<keyword evidence="7" id="KW-0408">Iron</keyword>
<dbReference type="NCBIfam" id="TIGR04041">
    <property type="entry name" value="activase_YjjW"/>
    <property type="match status" value="1"/>
</dbReference>
<dbReference type="InterPro" id="IPR017896">
    <property type="entry name" value="4Fe4S_Fe-S-bd"/>
</dbReference>
<organism evidence="11 12">
    <name type="scientific">Ferrimonas aestuarii</name>
    <dbReference type="NCBI Taxonomy" id="2569539"/>
    <lineage>
        <taxon>Bacteria</taxon>
        <taxon>Pseudomonadati</taxon>
        <taxon>Pseudomonadota</taxon>
        <taxon>Gammaproteobacteria</taxon>
        <taxon>Alteromonadales</taxon>
        <taxon>Ferrimonadaceae</taxon>
        <taxon>Ferrimonas</taxon>
    </lineage>
</organism>
<dbReference type="Gene3D" id="3.20.20.70">
    <property type="entry name" value="Aldolase class I"/>
    <property type="match status" value="1"/>
</dbReference>
<name>A0A4U1BSE3_9GAMM</name>
<dbReference type="RefSeq" id="WP_136861428.1">
    <property type="nucleotide sequence ID" value="NZ_SWCJ01000001.1"/>
</dbReference>
<evidence type="ECO:0000256" key="3">
    <source>
        <dbReference type="ARBA" id="ARBA00022485"/>
    </source>
</evidence>
<dbReference type="InterPro" id="IPR012839">
    <property type="entry name" value="Organic_radical_activase"/>
</dbReference>
<dbReference type="GO" id="GO:0051539">
    <property type="term" value="F:4 iron, 4 sulfur cluster binding"/>
    <property type="evidence" value="ECO:0007669"/>
    <property type="project" value="UniProtKB-KW"/>
</dbReference>
<evidence type="ECO:0000256" key="5">
    <source>
        <dbReference type="ARBA" id="ARBA00022723"/>
    </source>
</evidence>
<dbReference type="SFLD" id="SFLDF00392">
    <property type="entry name" value="YjjI_activase"/>
    <property type="match status" value="1"/>
</dbReference>
<comment type="similarity">
    <text evidence="2">Belongs to the organic radical-activating enzymes family.</text>
</comment>
<dbReference type="InterPro" id="IPR007197">
    <property type="entry name" value="rSAM"/>
</dbReference>
<dbReference type="Proteomes" id="UP000305675">
    <property type="component" value="Unassembled WGS sequence"/>
</dbReference>
<accession>A0A4U1BSE3</accession>
<dbReference type="PROSITE" id="PS01087">
    <property type="entry name" value="RADICAL_ACTIVATING"/>
    <property type="match status" value="1"/>
</dbReference>
<keyword evidence="6" id="KW-0560">Oxidoreductase</keyword>
<dbReference type="PROSITE" id="PS51379">
    <property type="entry name" value="4FE4S_FER_2"/>
    <property type="match status" value="1"/>
</dbReference>
<dbReference type="Pfam" id="PF04055">
    <property type="entry name" value="Radical_SAM"/>
    <property type="match status" value="1"/>
</dbReference>
<evidence type="ECO:0000256" key="7">
    <source>
        <dbReference type="ARBA" id="ARBA00023004"/>
    </source>
</evidence>
<dbReference type="PANTHER" id="PTHR30352:SF13">
    <property type="entry name" value="GLYCYL-RADICAL ENZYME ACTIVATING ENZYME YJJW-RELATED"/>
    <property type="match status" value="1"/>
</dbReference>
<feature type="domain" description="4Fe-4S ferredoxin-type" evidence="9">
    <location>
        <begin position="62"/>
        <end position="82"/>
    </location>
</feature>
<evidence type="ECO:0000313" key="11">
    <source>
        <dbReference type="EMBL" id="TKB58280.1"/>
    </source>
</evidence>
<evidence type="ECO:0000256" key="6">
    <source>
        <dbReference type="ARBA" id="ARBA00023002"/>
    </source>
</evidence>
<keyword evidence="4" id="KW-0949">S-adenosyl-L-methionine</keyword>
<evidence type="ECO:0000256" key="4">
    <source>
        <dbReference type="ARBA" id="ARBA00022691"/>
    </source>
</evidence>
<dbReference type="InterPro" id="IPR023912">
    <property type="entry name" value="YjjW_bact"/>
</dbReference>
<comment type="cofactor">
    <cofactor evidence="1">
        <name>[4Fe-4S] cluster</name>
        <dbReference type="ChEBI" id="CHEBI:49883"/>
    </cofactor>
</comment>
<sequence>MPISSIRPLGKTETTAATLTASLSRILPFSCVDGPGSRMVLFFQGCNMNCGSCHNPQTIGLCNHCGDCVSHCQHGALSLIRGVGQRKRLECDASLCQSCDACIEHCSRSGNPSAKRLRVDEVVDKVRDNAPLLDGITFSGGEASLQRRFIVALCRKLKQDPECQHLGRLLDSNGLLAVQHWPELMSHCDGVMLDIKAIDDSLHRTLTGRSNHQVLASARWLADNNKLTELRWLVIEGVNDSQAELDGIIALYEKLSARMEATLPLRLNAFRHHGVRTEFAATYRATSDERMAQITAKLAEAGVYCYSTTD</sequence>
<dbReference type="SFLD" id="SFLDG01066">
    <property type="entry name" value="organic_radical-activating_enz"/>
    <property type="match status" value="1"/>
</dbReference>
<dbReference type="SFLD" id="SFLDS00029">
    <property type="entry name" value="Radical_SAM"/>
    <property type="match status" value="1"/>
</dbReference>
<dbReference type="SFLD" id="SFLDG01118">
    <property type="entry name" value="activating_enzymes__group_2"/>
    <property type="match status" value="1"/>
</dbReference>
<dbReference type="InterPro" id="IPR040074">
    <property type="entry name" value="BssD/PflA/YjjW"/>
</dbReference>
<comment type="caution">
    <text evidence="11">The sequence shown here is derived from an EMBL/GenBank/DDBJ whole genome shotgun (WGS) entry which is preliminary data.</text>
</comment>
<keyword evidence="3" id="KW-0004">4Fe-4S</keyword>
<dbReference type="SUPFAM" id="SSF102114">
    <property type="entry name" value="Radical SAM enzymes"/>
    <property type="match status" value="1"/>
</dbReference>
<dbReference type="AlphaFoldDB" id="A0A4U1BSE3"/>
<gene>
    <name evidence="11" type="primary">yjjW</name>
    <name evidence="11" type="ORF">FCL42_00535</name>
</gene>
<dbReference type="PROSITE" id="PS51918">
    <property type="entry name" value="RADICAL_SAM"/>
    <property type="match status" value="1"/>
</dbReference>
<evidence type="ECO:0000313" key="12">
    <source>
        <dbReference type="Proteomes" id="UP000305675"/>
    </source>
</evidence>
<protein>
    <submittedName>
        <fullName evidence="11">YjjW family glycine radical enzyme activase</fullName>
    </submittedName>
</protein>
<feature type="domain" description="Radical SAM core" evidence="10">
    <location>
        <begin position="32"/>
        <end position="301"/>
    </location>
</feature>
<dbReference type="InterPro" id="IPR034457">
    <property type="entry name" value="Organic_radical-activating"/>
</dbReference>
<reference evidence="11 12" key="1">
    <citation type="submission" date="2019-04" db="EMBL/GenBank/DDBJ databases">
        <authorList>
            <person name="Hwang J.C."/>
        </authorList>
    </citation>
    <scope>NUCLEOTIDE SEQUENCE [LARGE SCALE GENOMIC DNA]</scope>
    <source>
        <strain evidence="11 12">IMCC35002</strain>
    </source>
</reference>
<dbReference type="InterPro" id="IPR001989">
    <property type="entry name" value="Radical_activat_CS"/>
</dbReference>
<evidence type="ECO:0000256" key="1">
    <source>
        <dbReference type="ARBA" id="ARBA00001966"/>
    </source>
</evidence>
<keyword evidence="8" id="KW-0411">Iron-sulfur</keyword>
<evidence type="ECO:0000256" key="2">
    <source>
        <dbReference type="ARBA" id="ARBA00009777"/>
    </source>
</evidence>
<dbReference type="GO" id="GO:0046872">
    <property type="term" value="F:metal ion binding"/>
    <property type="evidence" value="ECO:0007669"/>
    <property type="project" value="UniProtKB-KW"/>
</dbReference>
<evidence type="ECO:0000259" key="10">
    <source>
        <dbReference type="PROSITE" id="PS51918"/>
    </source>
</evidence>
<evidence type="ECO:0000259" key="9">
    <source>
        <dbReference type="PROSITE" id="PS51379"/>
    </source>
</evidence>
<dbReference type="EMBL" id="SWCJ01000001">
    <property type="protein sequence ID" value="TKB58280.1"/>
    <property type="molecule type" value="Genomic_DNA"/>
</dbReference>
<keyword evidence="5" id="KW-0479">Metal-binding</keyword>
<dbReference type="InterPro" id="IPR058240">
    <property type="entry name" value="rSAM_sf"/>
</dbReference>
<dbReference type="InterPro" id="IPR013785">
    <property type="entry name" value="Aldolase_TIM"/>
</dbReference>
<dbReference type="PANTHER" id="PTHR30352">
    <property type="entry name" value="PYRUVATE FORMATE-LYASE-ACTIVATING ENZYME"/>
    <property type="match status" value="1"/>
</dbReference>
<evidence type="ECO:0000256" key="8">
    <source>
        <dbReference type="ARBA" id="ARBA00023014"/>
    </source>
</evidence>
<dbReference type="SUPFAM" id="SSF54862">
    <property type="entry name" value="4Fe-4S ferredoxins"/>
    <property type="match status" value="1"/>
</dbReference>